<reference evidence="2 3" key="1">
    <citation type="submission" date="2020-04" db="EMBL/GenBank/DDBJ databases">
        <title>Novel species.</title>
        <authorList>
            <person name="Teo W.F.A."/>
            <person name="Lipun K."/>
            <person name="Srisuk N."/>
            <person name="Duangmal K."/>
        </authorList>
    </citation>
    <scope>NUCLEOTIDE SEQUENCE [LARGE SCALE GENOMIC DNA]</scope>
    <source>
        <strain evidence="2 3">K13G38</strain>
    </source>
</reference>
<dbReference type="Gene3D" id="6.10.250.650">
    <property type="match status" value="1"/>
</dbReference>
<dbReference type="InterPro" id="IPR054801">
    <property type="entry name" value="StyMonoxStyA"/>
</dbReference>
<comment type="caution">
    <text evidence="2">The sequence shown here is derived from an EMBL/GenBank/DDBJ whole genome shotgun (WGS) entry which is preliminary data.</text>
</comment>
<dbReference type="RefSeq" id="WP_168510118.1">
    <property type="nucleotide sequence ID" value="NZ_JAAXLS010000001.1"/>
</dbReference>
<feature type="domain" description="Styrene monooxygenase StyA putative substrate binding" evidence="1">
    <location>
        <begin position="146"/>
        <end position="255"/>
    </location>
</feature>
<organism evidence="2 3">
    <name type="scientific">Amycolatopsis acididurans</name>
    <dbReference type="NCBI Taxonomy" id="2724524"/>
    <lineage>
        <taxon>Bacteria</taxon>
        <taxon>Bacillati</taxon>
        <taxon>Actinomycetota</taxon>
        <taxon>Actinomycetes</taxon>
        <taxon>Pseudonocardiales</taxon>
        <taxon>Pseudonocardiaceae</taxon>
        <taxon>Amycolatopsis</taxon>
    </lineage>
</organism>
<keyword evidence="2" id="KW-0560">Oxidoreductase</keyword>
<keyword evidence="2" id="KW-0503">Monooxygenase</keyword>
<name>A0ABX1IZ47_9PSEU</name>
<dbReference type="Proteomes" id="UP000715441">
    <property type="component" value="Unassembled WGS sequence"/>
</dbReference>
<dbReference type="InterPro" id="IPR036188">
    <property type="entry name" value="FAD/NAD-bd_sf"/>
</dbReference>
<evidence type="ECO:0000313" key="2">
    <source>
        <dbReference type="EMBL" id="NKQ51316.1"/>
    </source>
</evidence>
<keyword evidence="3" id="KW-1185">Reference proteome</keyword>
<dbReference type="Gene3D" id="3.30.9.40">
    <property type="match status" value="2"/>
</dbReference>
<dbReference type="InterPro" id="IPR041654">
    <property type="entry name" value="StyA_sbd"/>
</dbReference>
<proteinExistence type="predicted"/>
<dbReference type="SUPFAM" id="SSF51905">
    <property type="entry name" value="FAD/NAD(P)-binding domain"/>
    <property type="match status" value="1"/>
</dbReference>
<dbReference type="Gene3D" id="3.50.50.60">
    <property type="entry name" value="FAD/NAD(P)-binding domain"/>
    <property type="match status" value="2"/>
</dbReference>
<evidence type="ECO:0000259" key="1">
    <source>
        <dbReference type="Pfam" id="PF17885"/>
    </source>
</evidence>
<dbReference type="EMBL" id="JAAXLS010000001">
    <property type="protein sequence ID" value="NKQ51316.1"/>
    <property type="molecule type" value="Genomic_DNA"/>
</dbReference>
<accession>A0ABX1IZ47</accession>
<sequence>MRTLPDIGIVGAGIAGLHLGLMLRQHDVPVTIYTDKPAAALANGRLLNSVAHHAPTIKREKALGVHYWPVEQYGYSCHHHYVGGPRPLVFRGDFDEWSSAIDYRLYLPKLTEAFEERGGQLEVRMLQAEDVEPLAERHDLLVVAAGRGAFASLFPRRPELSPYERPQRVLSVGTYRGIAYSEPKGVTISASPGHGELLEIPMYTAAGFTTALLFENVPGGDLEILGKRRYDDDPKAYERLVLDKLATHHPRTFERVDPAQFELTSPLDILQGALTPTVRQDYAKLPNGKYALAIGDVHTVVDPVIGQGANSASHSAWVTGEEILADYGFDELFCRRVAARRADVVLGAAQWTNLMLAPPPEHLLRMFGAMDENKAIADEFTNNFDYPDRQWRILATAERTGEFLARRS</sequence>
<dbReference type="GO" id="GO:0004497">
    <property type="term" value="F:monooxygenase activity"/>
    <property type="evidence" value="ECO:0007669"/>
    <property type="project" value="UniProtKB-KW"/>
</dbReference>
<dbReference type="NCBIfam" id="NF045732">
    <property type="entry name" value="StyMonoxStyA"/>
    <property type="match status" value="1"/>
</dbReference>
<dbReference type="Pfam" id="PF17885">
    <property type="entry name" value="Smoa_sbd"/>
    <property type="match status" value="1"/>
</dbReference>
<evidence type="ECO:0000313" key="3">
    <source>
        <dbReference type="Proteomes" id="UP000715441"/>
    </source>
</evidence>
<protein>
    <submittedName>
        <fullName evidence="2">Monooxygenase</fullName>
    </submittedName>
</protein>
<gene>
    <name evidence="2" type="ORF">HFP15_00280</name>
</gene>